<dbReference type="Proteomes" id="UP000251002">
    <property type="component" value="Unassembled WGS sequence"/>
</dbReference>
<protein>
    <submittedName>
        <fullName evidence="5">AraC family transcriptional regulator</fullName>
    </submittedName>
</protein>
<gene>
    <name evidence="5" type="ORF">DP120_01530</name>
</gene>
<dbReference type="GO" id="GO:0003700">
    <property type="term" value="F:DNA-binding transcription factor activity"/>
    <property type="evidence" value="ECO:0007669"/>
    <property type="project" value="InterPro"/>
</dbReference>
<dbReference type="PANTHER" id="PTHR43280">
    <property type="entry name" value="ARAC-FAMILY TRANSCRIPTIONAL REGULATOR"/>
    <property type="match status" value="1"/>
</dbReference>
<reference evidence="5 6" key="1">
    <citation type="submission" date="2018-06" db="EMBL/GenBank/DDBJ databases">
        <title>The draft genome sequences of strains SCU63 and S1.</title>
        <authorList>
            <person name="Gan L."/>
        </authorList>
    </citation>
    <scope>NUCLEOTIDE SEQUENCE [LARGE SCALE GENOMIC DNA]</scope>
    <source>
        <strain evidence="5 6">SCU63</strain>
    </source>
</reference>
<dbReference type="SUPFAM" id="SSF52172">
    <property type="entry name" value="CheY-like"/>
    <property type="match status" value="1"/>
</dbReference>
<dbReference type="SUPFAM" id="SSF46689">
    <property type="entry name" value="Homeodomain-like"/>
    <property type="match status" value="1"/>
</dbReference>
<keyword evidence="3" id="KW-0804">Transcription</keyword>
<proteinExistence type="predicted"/>
<dbReference type="GO" id="GO:0043565">
    <property type="term" value="F:sequence-specific DNA binding"/>
    <property type="evidence" value="ECO:0007669"/>
    <property type="project" value="InterPro"/>
</dbReference>
<evidence type="ECO:0000256" key="1">
    <source>
        <dbReference type="ARBA" id="ARBA00023015"/>
    </source>
</evidence>
<evidence type="ECO:0000313" key="6">
    <source>
        <dbReference type="Proteomes" id="UP000251002"/>
    </source>
</evidence>
<dbReference type="Gene3D" id="1.10.10.60">
    <property type="entry name" value="Homeodomain-like"/>
    <property type="match status" value="2"/>
</dbReference>
<dbReference type="InterPro" id="IPR018060">
    <property type="entry name" value="HTH_AraC"/>
</dbReference>
<dbReference type="PANTHER" id="PTHR43280:SF2">
    <property type="entry name" value="HTH-TYPE TRANSCRIPTIONAL REGULATOR EXSA"/>
    <property type="match status" value="1"/>
</dbReference>
<name>A0A365L6I2_9BACL</name>
<dbReference type="Pfam" id="PF12833">
    <property type="entry name" value="HTH_18"/>
    <property type="match status" value="1"/>
</dbReference>
<sequence length="474" mass="55427">MKIVVISQNELEAQGLKWVMESHMNGVAVSFSKEDAADCLVVDMDLWNDELEKEYTQRNIPWIGLSSDRTFMTAYRALKGKAADLLFRPFDPLLLVKQLQQIRFQLRNEKTDEGSLKHTLLRYEDFFDADVLTPAVTLTAFVLPDKAGYPLLSKQLKSYPFHKGAEVFAFSDFVLAAFLTDDEQSCIEESRMFYESWKRETNEDLSIFVNANRQMRLKDYYQGTRDMTSLIFYEGYDISVIEHEPITWQPLDPFLSPVEQREWIEMLEKKDTRAIHAWMHNEFLSYSRPYPDPEMIRVRLTSVLAQARRYMKSAHLHDEQWEQRYHEIFEVIVKDPVVYKIAQSTLNFIVNVVSAAVKHAESGESPASEEIRALMEANYWNPDWNLSACAEQLRMNKSTLSRRFQKQNGRKFSELLMQIRIREANRLMKETDIPLDEVARLSGFGTASYFSAVYKKHEKLTPSQYRQGELHLLE</sequence>
<evidence type="ECO:0000313" key="5">
    <source>
        <dbReference type="EMBL" id="RAZ80995.1"/>
    </source>
</evidence>
<organism evidence="5 6">
    <name type="scientific">Planococcus halotolerans</name>
    <dbReference type="NCBI Taxonomy" id="2233542"/>
    <lineage>
        <taxon>Bacteria</taxon>
        <taxon>Bacillati</taxon>
        <taxon>Bacillota</taxon>
        <taxon>Bacilli</taxon>
        <taxon>Bacillales</taxon>
        <taxon>Caryophanaceae</taxon>
        <taxon>Planococcus</taxon>
    </lineage>
</organism>
<dbReference type="EMBL" id="QLZR01000001">
    <property type="protein sequence ID" value="RAZ80995.1"/>
    <property type="molecule type" value="Genomic_DNA"/>
</dbReference>
<comment type="caution">
    <text evidence="5">The sequence shown here is derived from an EMBL/GenBank/DDBJ whole genome shotgun (WGS) entry which is preliminary data.</text>
</comment>
<feature type="domain" description="HTH araC/xylS-type" evidence="4">
    <location>
        <begin position="369"/>
        <end position="468"/>
    </location>
</feature>
<dbReference type="InterPro" id="IPR009057">
    <property type="entry name" value="Homeodomain-like_sf"/>
</dbReference>
<evidence type="ECO:0000256" key="3">
    <source>
        <dbReference type="ARBA" id="ARBA00023163"/>
    </source>
</evidence>
<keyword evidence="6" id="KW-1185">Reference proteome</keyword>
<dbReference type="SMART" id="SM00342">
    <property type="entry name" value="HTH_ARAC"/>
    <property type="match status" value="1"/>
</dbReference>
<keyword evidence="2" id="KW-0238">DNA-binding</keyword>
<evidence type="ECO:0000256" key="2">
    <source>
        <dbReference type="ARBA" id="ARBA00023125"/>
    </source>
</evidence>
<accession>A0A365L6I2</accession>
<dbReference type="RefSeq" id="WP_112221421.1">
    <property type="nucleotide sequence ID" value="NZ_CP047673.1"/>
</dbReference>
<dbReference type="PROSITE" id="PS01124">
    <property type="entry name" value="HTH_ARAC_FAMILY_2"/>
    <property type="match status" value="1"/>
</dbReference>
<keyword evidence="1" id="KW-0805">Transcription regulation</keyword>
<evidence type="ECO:0000259" key="4">
    <source>
        <dbReference type="PROSITE" id="PS01124"/>
    </source>
</evidence>
<dbReference type="AlphaFoldDB" id="A0A365L6I2"/>
<dbReference type="InterPro" id="IPR011006">
    <property type="entry name" value="CheY-like_superfamily"/>
</dbReference>